<evidence type="ECO:0000256" key="4">
    <source>
        <dbReference type="ARBA" id="ARBA00040368"/>
    </source>
</evidence>
<gene>
    <name evidence="8" type="ORF">B9Z65_4540</name>
</gene>
<keyword evidence="9" id="KW-1185">Reference proteome</keyword>
<dbReference type="GO" id="GO:0005840">
    <property type="term" value="C:ribosome"/>
    <property type="evidence" value="ECO:0007669"/>
    <property type="project" value="UniProtKB-KW"/>
</dbReference>
<dbReference type="Pfam" id="PF00281">
    <property type="entry name" value="Ribosomal_L5"/>
    <property type="match status" value="1"/>
</dbReference>
<evidence type="ECO:0000256" key="5">
    <source>
        <dbReference type="SAM" id="MobiDB-lite"/>
    </source>
</evidence>
<evidence type="ECO:0000259" key="6">
    <source>
        <dbReference type="Pfam" id="PF00281"/>
    </source>
</evidence>
<dbReference type="AlphaFoldDB" id="A0A2P8A5B5"/>
<evidence type="ECO:0000256" key="3">
    <source>
        <dbReference type="ARBA" id="ARBA00023274"/>
    </source>
</evidence>
<dbReference type="Gene3D" id="3.30.1440.10">
    <property type="match status" value="1"/>
</dbReference>
<dbReference type="STRING" id="40998.A0A2P8A5B5"/>
<sequence>MTAMERTMRPIWRQLRPQAPRIHRQSYLSLQRNVSTEVQPELEPASSIAAGTENISAHGFDPLKQSKRRKGQLPPSRYQFRPPKYYRGPLHPHQPPPPSDPASREFIPGPFSRPRLEETYHATIASDLMTLAYTHYPPGYEAPKKGARLRKWEGESPYFKNRPLRGPRGDSVLRLLKKPMTFRNIPRLERVTVHSMVSSAMENSSYLHVAGMALQAMTGVKAQSHKARVSVNQFGLKAGAYVSLTADLKGEHMYDFVAKCVDVVMPKIKDYRGIKGSSGDSSGNITWGFTPEQVALFPEIEVNYDSYPPKMIPGCHITLHTTARNDRDARLLLAACGIPFYGKFIN</sequence>
<feature type="domain" description="Large ribosomal subunit protein uL5 C-terminal" evidence="7">
    <location>
        <begin position="242"/>
        <end position="340"/>
    </location>
</feature>
<comment type="caution">
    <text evidence="8">The sequence shown here is derived from an EMBL/GenBank/DDBJ whole genome shotgun (WGS) entry which is preliminary data.</text>
</comment>
<evidence type="ECO:0000256" key="2">
    <source>
        <dbReference type="ARBA" id="ARBA00022980"/>
    </source>
</evidence>
<dbReference type="EMBL" id="NHZQ01000066">
    <property type="protein sequence ID" value="PSK55662.1"/>
    <property type="molecule type" value="Genomic_DNA"/>
</dbReference>
<dbReference type="GO" id="GO:1990904">
    <property type="term" value="C:ribonucleoprotein complex"/>
    <property type="evidence" value="ECO:0007669"/>
    <property type="project" value="UniProtKB-KW"/>
</dbReference>
<dbReference type="OrthoDB" id="539541at2759"/>
<feature type="region of interest" description="Disordered" evidence="5">
    <location>
        <begin position="38"/>
        <end position="112"/>
    </location>
</feature>
<comment type="similarity">
    <text evidence="1">Belongs to the universal ribosomal protein uL5 family.</text>
</comment>
<evidence type="ECO:0000313" key="9">
    <source>
        <dbReference type="Proteomes" id="UP000243723"/>
    </source>
</evidence>
<dbReference type="GO" id="GO:0006412">
    <property type="term" value="P:translation"/>
    <property type="evidence" value="ECO:0007669"/>
    <property type="project" value="InterPro"/>
</dbReference>
<dbReference type="Pfam" id="PF00673">
    <property type="entry name" value="Ribosomal_L5_C"/>
    <property type="match status" value="1"/>
</dbReference>
<accession>A0A2P8A5B5</accession>
<dbReference type="InterPro" id="IPR031310">
    <property type="entry name" value="Ribosomal_uL5_N"/>
</dbReference>
<protein>
    <recommendedName>
        <fullName evidence="4">Large ribosomal subunit protein uL5m</fullName>
    </recommendedName>
</protein>
<name>A0A2P8A5B5_9PEZI</name>
<dbReference type="InterPro" id="IPR022803">
    <property type="entry name" value="Ribosomal_uL5_dom_sf"/>
</dbReference>
<organism evidence="8 9">
    <name type="scientific">Elsinoe australis</name>
    <dbReference type="NCBI Taxonomy" id="40998"/>
    <lineage>
        <taxon>Eukaryota</taxon>
        <taxon>Fungi</taxon>
        <taxon>Dikarya</taxon>
        <taxon>Ascomycota</taxon>
        <taxon>Pezizomycotina</taxon>
        <taxon>Dothideomycetes</taxon>
        <taxon>Dothideomycetidae</taxon>
        <taxon>Myriangiales</taxon>
        <taxon>Elsinoaceae</taxon>
        <taxon>Elsinoe</taxon>
    </lineage>
</organism>
<dbReference type="InterPro" id="IPR002132">
    <property type="entry name" value="Ribosomal_uL5"/>
</dbReference>
<reference evidence="8 9" key="1">
    <citation type="submission" date="2017-05" db="EMBL/GenBank/DDBJ databases">
        <title>Draft genome sequence of Elsinoe australis.</title>
        <authorList>
            <person name="Cheng Q."/>
        </authorList>
    </citation>
    <scope>NUCLEOTIDE SEQUENCE [LARGE SCALE GENOMIC DNA]</scope>
    <source>
        <strain evidence="8 9">NL1</strain>
    </source>
</reference>
<dbReference type="FunFam" id="3.30.1440.10:FF:000001">
    <property type="entry name" value="50S ribosomal protein L5"/>
    <property type="match status" value="1"/>
</dbReference>
<feature type="domain" description="Large ribosomal subunit protein uL5 N-terminal" evidence="6">
    <location>
        <begin position="184"/>
        <end position="237"/>
    </location>
</feature>
<dbReference type="Proteomes" id="UP000243723">
    <property type="component" value="Unassembled WGS sequence"/>
</dbReference>
<evidence type="ECO:0000313" key="8">
    <source>
        <dbReference type="EMBL" id="PSK55662.1"/>
    </source>
</evidence>
<dbReference type="SUPFAM" id="SSF55282">
    <property type="entry name" value="RL5-like"/>
    <property type="match status" value="1"/>
</dbReference>
<keyword evidence="2" id="KW-0689">Ribosomal protein</keyword>
<keyword evidence="3" id="KW-0687">Ribonucleoprotein</keyword>
<dbReference type="InterPro" id="IPR031309">
    <property type="entry name" value="Ribosomal_uL5_C"/>
</dbReference>
<dbReference type="GO" id="GO:0003735">
    <property type="term" value="F:structural constituent of ribosome"/>
    <property type="evidence" value="ECO:0007669"/>
    <property type="project" value="InterPro"/>
</dbReference>
<evidence type="ECO:0000256" key="1">
    <source>
        <dbReference type="ARBA" id="ARBA00008553"/>
    </source>
</evidence>
<evidence type="ECO:0000259" key="7">
    <source>
        <dbReference type="Pfam" id="PF00673"/>
    </source>
</evidence>
<proteinExistence type="inferred from homology"/>
<dbReference type="PANTHER" id="PTHR11994">
    <property type="entry name" value="60S RIBOSOMAL PROTEIN L11-RELATED"/>
    <property type="match status" value="1"/>
</dbReference>